<keyword evidence="4" id="KW-1185">Reference proteome</keyword>
<proteinExistence type="inferred from homology"/>
<gene>
    <name evidence="3" type="ORF">AN618_02310</name>
</gene>
<dbReference type="FunCoup" id="A0A140LD51">
    <property type="interactions" value="4"/>
</dbReference>
<evidence type="ECO:0008006" key="5">
    <source>
        <dbReference type="Google" id="ProtNLM"/>
    </source>
</evidence>
<protein>
    <recommendedName>
        <fullName evidence="5">DUF881 domain-containing protein</fullName>
    </recommendedName>
</protein>
<dbReference type="InterPro" id="IPR010273">
    <property type="entry name" value="DUF881"/>
</dbReference>
<evidence type="ECO:0000313" key="3">
    <source>
        <dbReference type="EMBL" id="KXG78476.1"/>
    </source>
</evidence>
<dbReference type="PANTHER" id="PTHR37313">
    <property type="entry name" value="UPF0749 PROTEIN RV1825"/>
    <property type="match status" value="1"/>
</dbReference>
<keyword evidence="2" id="KW-0175">Coiled coil</keyword>
<dbReference type="STRING" id="520764.AN618_02310"/>
<dbReference type="PANTHER" id="PTHR37313:SF2">
    <property type="entry name" value="UPF0749 PROTEIN YLXX"/>
    <property type="match status" value="1"/>
</dbReference>
<name>A0A140LD51_9FIRM</name>
<dbReference type="Gene3D" id="3.30.70.1880">
    <property type="entry name" value="Protein of unknown function DUF881"/>
    <property type="match status" value="1"/>
</dbReference>
<dbReference type="OrthoDB" id="9776196at2"/>
<dbReference type="AlphaFoldDB" id="A0A140LD51"/>
<dbReference type="EMBL" id="LOED01000002">
    <property type="protein sequence ID" value="KXG78476.1"/>
    <property type="molecule type" value="Genomic_DNA"/>
</dbReference>
<evidence type="ECO:0000313" key="4">
    <source>
        <dbReference type="Proteomes" id="UP000070427"/>
    </source>
</evidence>
<comment type="caution">
    <text evidence="3">The sequence shown here is derived from an EMBL/GenBank/DDBJ whole genome shotgun (WGS) entry which is preliminary data.</text>
</comment>
<evidence type="ECO:0000256" key="1">
    <source>
        <dbReference type="ARBA" id="ARBA00009108"/>
    </source>
</evidence>
<accession>A0A140LD51</accession>
<feature type="coiled-coil region" evidence="2">
    <location>
        <begin position="42"/>
        <end position="83"/>
    </location>
</feature>
<sequence>MNNKLKGHLVIALVCFLLGLMLVAQFRSTQKSGSALTSLQRIQELTTELKTVMDEREKLREELAEMRKRLEEYESSAADVSQVTEAMKRELEKVRIAAGLVEGTGPGVVITLNDSNLPQQPGEDPNLFLIHDEDILKVVNELFAAGAEAVSVNGQRIIATSEIRCVGPTIMINSVRMAPPFVIQAIGNPENLESSLRMRGGIIESLQVFGIRVSIKKQDKIDMPAYTGPIKFEYFKPVKAGE</sequence>
<dbReference type="InParanoid" id="A0A140LD51"/>
<comment type="similarity">
    <text evidence="1">Belongs to the UPF0749 family.</text>
</comment>
<reference evidence="3 4" key="1">
    <citation type="submission" date="2015-12" db="EMBL/GenBank/DDBJ databases">
        <title>Draft genome sequnece of Fervidicola ferrireducens strain Y170.</title>
        <authorList>
            <person name="Patel B.K."/>
        </authorList>
    </citation>
    <scope>NUCLEOTIDE SEQUENCE [LARGE SCALE GENOMIC DNA]</scope>
    <source>
        <strain evidence="3 4">Y170</strain>
    </source>
</reference>
<organism evidence="3 4">
    <name type="scientific">Fervidicola ferrireducens</name>
    <dbReference type="NCBI Taxonomy" id="520764"/>
    <lineage>
        <taxon>Bacteria</taxon>
        <taxon>Bacillati</taxon>
        <taxon>Bacillota</taxon>
        <taxon>Clostridia</taxon>
        <taxon>Thermosediminibacterales</taxon>
        <taxon>Thermosediminibacteraceae</taxon>
        <taxon>Fervidicola</taxon>
    </lineage>
</organism>
<dbReference type="RefSeq" id="WP_066351055.1">
    <property type="nucleotide sequence ID" value="NZ_LOED01000002.1"/>
</dbReference>
<evidence type="ECO:0000256" key="2">
    <source>
        <dbReference type="SAM" id="Coils"/>
    </source>
</evidence>
<dbReference type="Pfam" id="PF05949">
    <property type="entry name" value="DUF881"/>
    <property type="match status" value="1"/>
</dbReference>
<dbReference type="Proteomes" id="UP000070427">
    <property type="component" value="Unassembled WGS sequence"/>
</dbReference>